<keyword evidence="2" id="KW-0560">Oxidoreductase</keyword>
<dbReference type="InterPro" id="IPR036291">
    <property type="entry name" value="NAD(P)-bd_dom_sf"/>
</dbReference>
<dbReference type="PRINTS" id="PR00081">
    <property type="entry name" value="GDHRDH"/>
</dbReference>
<dbReference type="PROSITE" id="PS00061">
    <property type="entry name" value="ADH_SHORT"/>
    <property type="match status" value="1"/>
</dbReference>
<dbReference type="eggNOG" id="COG1028">
    <property type="taxonomic scope" value="Bacteria"/>
</dbReference>
<dbReference type="InterPro" id="IPR002347">
    <property type="entry name" value="SDR_fam"/>
</dbReference>
<dbReference type="OrthoDB" id="9787298at2"/>
<dbReference type="RefSeq" id="WP_026816122.1">
    <property type="nucleotide sequence ID" value="NZ_AUFF01000001.1"/>
</dbReference>
<dbReference type="CDD" id="cd05233">
    <property type="entry name" value="SDR_c"/>
    <property type="match status" value="1"/>
</dbReference>
<gene>
    <name evidence="4" type="ORF">P873_02430</name>
</gene>
<dbReference type="SMART" id="SM00822">
    <property type="entry name" value="PKS_KR"/>
    <property type="match status" value="1"/>
</dbReference>
<dbReference type="FunFam" id="3.40.50.720:FF:000084">
    <property type="entry name" value="Short-chain dehydrogenase reductase"/>
    <property type="match status" value="1"/>
</dbReference>
<dbReference type="PANTHER" id="PTHR43477">
    <property type="entry name" value="DIHYDROANTICAPSIN 7-DEHYDROGENASE"/>
    <property type="match status" value="1"/>
</dbReference>
<protein>
    <recommendedName>
        <fullName evidence="3">Ketoreductase domain-containing protein</fullName>
    </recommendedName>
</protein>
<reference evidence="4 5" key="1">
    <citation type="submission" date="2013-09" db="EMBL/GenBank/DDBJ databases">
        <title>Genome sequencing of Arenimonas composti.</title>
        <authorList>
            <person name="Chen F."/>
            <person name="Wang G."/>
        </authorList>
    </citation>
    <scope>NUCLEOTIDE SEQUENCE [LARGE SCALE GENOMIC DNA]</scope>
    <source>
        <strain evidence="4 5">TR7-09</strain>
    </source>
</reference>
<dbReference type="Pfam" id="PF13561">
    <property type="entry name" value="adh_short_C2"/>
    <property type="match status" value="1"/>
</dbReference>
<name>A0A091B344_9GAMM</name>
<organism evidence="4 5">
    <name type="scientific">Arenimonas composti TR7-09 = DSM 18010</name>
    <dbReference type="NCBI Taxonomy" id="1121013"/>
    <lineage>
        <taxon>Bacteria</taxon>
        <taxon>Pseudomonadati</taxon>
        <taxon>Pseudomonadota</taxon>
        <taxon>Gammaproteobacteria</taxon>
        <taxon>Lysobacterales</taxon>
        <taxon>Lysobacteraceae</taxon>
        <taxon>Arenimonas</taxon>
    </lineage>
</organism>
<comment type="similarity">
    <text evidence="1">Belongs to the short-chain dehydrogenases/reductases (SDR) family.</text>
</comment>
<dbReference type="STRING" id="1121013.GCA_000426365_00641"/>
<evidence type="ECO:0000259" key="3">
    <source>
        <dbReference type="SMART" id="SM00822"/>
    </source>
</evidence>
<keyword evidence="5" id="KW-1185">Reference proteome</keyword>
<evidence type="ECO:0000256" key="1">
    <source>
        <dbReference type="ARBA" id="ARBA00006484"/>
    </source>
</evidence>
<dbReference type="InterPro" id="IPR057326">
    <property type="entry name" value="KR_dom"/>
</dbReference>
<dbReference type="GO" id="GO:0016491">
    <property type="term" value="F:oxidoreductase activity"/>
    <property type="evidence" value="ECO:0007669"/>
    <property type="project" value="UniProtKB-KW"/>
</dbReference>
<dbReference type="SUPFAM" id="SSF51735">
    <property type="entry name" value="NAD(P)-binding Rossmann-fold domains"/>
    <property type="match status" value="1"/>
</dbReference>
<dbReference type="PANTHER" id="PTHR43477:SF1">
    <property type="entry name" value="DIHYDROANTICAPSIN 7-DEHYDROGENASE"/>
    <property type="match status" value="1"/>
</dbReference>
<feature type="domain" description="Ketoreductase" evidence="3">
    <location>
        <begin position="6"/>
        <end position="182"/>
    </location>
</feature>
<evidence type="ECO:0000313" key="5">
    <source>
        <dbReference type="Proteomes" id="UP000029391"/>
    </source>
</evidence>
<comment type="caution">
    <text evidence="4">The sequence shown here is derived from an EMBL/GenBank/DDBJ whole genome shotgun (WGS) entry which is preliminary data.</text>
</comment>
<dbReference type="PRINTS" id="PR00080">
    <property type="entry name" value="SDRFAMILY"/>
</dbReference>
<dbReference type="Gene3D" id="3.40.50.720">
    <property type="entry name" value="NAD(P)-binding Rossmann-like Domain"/>
    <property type="match status" value="1"/>
</dbReference>
<dbReference type="AlphaFoldDB" id="A0A091B344"/>
<accession>A0A091B344</accession>
<proteinExistence type="inferred from homology"/>
<dbReference type="EMBL" id="AWXU01000095">
    <property type="protein sequence ID" value="KFN45299.1"/>
    <property type="molecule type" value="Genomic_DNA"/>
</dbReference>
<dbReference type="Proteomes" id="UP000029391">
    <property type="component" value="Unassembled WGS sequence"/>
</dbReference>
<dbReference type="InterPro" id="IPR051122">
    <property type="entry name" value="SDR_DHRS6-like"/>
</dbReference>
<evidence type="ECO:0000256" key="2">
    <source>
        <dbReference type="ARBA" id="ARBA00023002"/>
    </source>
</evidence>
<dbReference type="NCBIfam" id="NF005559">
    <property type="entry name" value="PRK07231.1"/>
    <property type="match status" value="1"/>
</dbReference>
<dbReference type="InterPro" id="IPR020904">
    <property type="entry name" value="Sc_DH/Rdtase_CS"/>
</dbReference>
<evidence type="ECO:0000313" key="4">
    <source>
        <dbReference type="EMBL" id="KFN45299.1"/>
    </source>
</evidence>
<sequence>MDFTGKVVIATGAASGIGEATARLFSRHGATVVLVDKAGERLQQVASSFPPERTRWRVLDVADRRAVERLVADTSRRLGGLDVLFNNAGEYAEGDAEDVGFDEWERLFAVDVSAVLYACRAALPHLKKRRGNIVNTASMSGLGGDRGQVAYSAAKGALVNLTRCLAIDHARDGVRVNAVCPSFTRTRMTTKDERNPRMVRAFLDRMPMGRLGEAEDVAKVVLFLASDWAGFVTGVNLPVDGGLSASNGHPLFELP</sequence>